<comment type="caution">
    <text evidence="2">The sequence shown here is derived from an EMBL/GenBank/DDBJ whole genome shotgun (WGS) entry which is preliminary data.</text>
</comment>
<protein>
    <submittedName>
        <fullName evidence="2">Uncharacterized protein</fullName>
    </submittedName>
</protein>
<dbReference type="Proteomes" id="UP001607302">
    <property type="component" value="Unassembled WGS sequence"/>
</dbReference>
<name>A0ABD2A7C1_VESSQ</name>
<evidence type="ECO:0000313" key="3">
    <source>
        <dbReference type="Proteomes" id="UP001607302"/>
    </source>
</evidence>
<organism evidence="2 3">
    <name type="scientific">Vespula squamosa</name>
    <name type="common">Southern yellow jacket</name>
    <name type="synonym">Wasp</name>
    <dbReference type="NCBI Taxonomy" id="30214"/>
    <lineage>
        <taxon>Eukaryota</taxon>
        <taxon>Metazoa</taxon>
        <taxon>Ecdysozoa</taxon>
        <taxon>Arthropoda</taxon>
        <taxon>Hexapoda</taxon>
        <taxon>Insecta</taxon>
        <taxon>Pterygota</taxon>
        <taxon>Neoptera</taxon>
        <taxon>Endopterygota</taxon>
        <taxon>Hymenoptera</taxon>
        <taxon>Apocrita</taxon>
        <taxon>Aculeata</taxon>
        <taxon>Vespoidea</taxon>
        <taxon>Vespidae</taxon>
        <taxon>Vespinae</taxon>
        <taxon>Vespula</taxon>
    </lineage>
</organism>
<proteinExistence type="predicted"/>
<keyword evidence="3" id="KW-1185">Reference proteome</keyword>
<feature type="transmembrane region" description="Helical" evidence="1">
    <location>
        <begin position="50"/>
        <end position="68"/>
    </location>
</feature>
<keyword evidence="1" id="KW-0812">Transmembrane</keyword>
<dbReference type="EMBL" id="JAUDFV010000154">
    <property type="protein sequence ID" value="KAL2716506.1"/>
    <property type="molecule type" value="Genomic_DNA"/>
</dbReference>
<evidence type="ECO:0000256" key="1">
    <source>
        <dbReference type="SAM" id="Phobius"/>
    </source>
</evidence>
<gene>
    <name evidence="2" type="ORF">V1478_014182</name>
</gene>
<sequence length="93" mass="11418">MDQTQMHMNRLILYTLYRIGLPHNLIRILFSKRQKYLELALQSWRTRIYLNIHLIFIIYIMCLCCKCINIDHYITEDFLEIDSVLFETRLDFT</sequence>
<reference evidence="2 3" key="1">
    <citation type="journal article" date="2024" name="Ann. Entomol. Soc. Am.">
        <title>Genomic analyses of the southern and eastern yellowjacket wasps (Hymenoptera: Vespidae) reveal evolutionary signatures of social life.</title>
        <authorList>
            <person name="Catto M.A."/>
            <person name="Caine P.B."/>
            <person name="Orr S.E."/>
            <person name="Hunt B.G."/>
            <person name="Goodisman M.A.D."/>
        </authorList>
    </citation>
    <scope>NUCLEOTIDE SEQUENCE [LARGE SCALE GENOMIC DNA]</scope>
    <source>
        <strain evidence="2">233</strain>
        <tissue evidence="2">Head and thorax</tissue>
    </source>
</reference>
<dbReference type="AlphaFoldDB" id="A0ABD2A7C1"/>
<keyword evidence="1" id="KW-1133">Transmembrane helix</keyword>
<accession>A0ABD2A7C1</accession>
<evidence type="ECO:0000313" key="2">
    <source>
        <dbReference type="EMBL" id="KAL2716506.1"/>
    </source>
</evidence>
<keyword evidence="1" id="KW-0472">Membrane</keyword>